<dbReference type="SUPFAM" id="SSF69786">
    <property type="entry name" value="YggU-like"/>
    <property type="match status" value="1"/>
</dbReference>
<protein>
    <recommendedName>
        <fullName evidence="2">UPF0235 protein TBK1r_57970</fullName>
    </recommendedName>
</protein>
<reference evidence="3 4" key="1">
    <citation type="submission" date="2019-02" db="EMBL/GenBank/DDBJ databases">
        <title>Deep-cultivation of Planctomycetes and their phenomic and genomic characterization uncovers novel biology.</title>
        <authorList>
            <person name="Wiegand S."/>
            <person name="Jogler M."/>
            <person name="Boedeker C."/>
            <person name="Pinto D."/>
            <person name="Vollmers J."/>
            <person name="Rivas-Marin E."/>
            <person name="Kohn T."/>
            <person name="Peeters S.H."/>
            <person name="Heuer A."/>
            <person name="Rast P."/>
            <person name="Oberbeckmann S."/>
            <person name="Bunk B."/>
            <person name="Jeske O."/>
            <person name="Meyerdierks A."/>
            <person name="Storesund J.E."/>
            <person name="Kallscheuer N."/>
            <person name="Luecker S."/>
            <person name="Lage O.M."/>
            <person name="Pohl T."/>
            <person name="Merkel B.J."/>
            <person name="Hornburger P."/>
            <person name="Mueller R.-W."/>
            <person name="Bruemmer F."/>
            <person name="Labrenz M."/>
            <person name="Spormann A.M."/>
            <person name="Op den Camp H."/>
            <person name="Overmann J."/>
            <person name="Amann R."/>
            <person name="Jetten M.S.M."/>
            <person name="Mascher T."/>
            <person name="Medema M.H."/>
            <person name="Devos D.P."/>
            <person name="Kaster A.-K."/>
            <person name="Ovreas L."/>
            <person name="Rohde M."/>
            <person name="Galperin M.Y."/>
            <person name="Jogler C."/>
        </authorList>
    </citation>
    <scope>NUCLEOTIDE SEQUENCE [LARGE SCALE GENOMIC DNA]</scope>
    <source>
        <strain evidence="3 4">TBK1r</strain>
    </source>
</reference>
<evidence type="ECO:0000256" key="1">
    <source>
        <dbReference type="ARBA" id="ARBA00010364"/>
    </source>
</evidence>
<organism evidence="3 4">
    <name type="scientific">Stieleria magnilauensis</name>
    <dbReference type="NCBI Taxonomy" id="2527963"/>
    <lineage>
        <taxon>Bacteria</taxon>
        <taxon>Pseudomonadati</taxon>
        <taxon>Planctomycetota</taxon>
        <taxon>Planctomycetia</taxon>
        <taxon>Pirellulales</taxon>
        <taxon>Pirellulaceae</taxon>
        <taxon>Stieleria</taxon>
    </lineage>
</organism>
<evidence type="ECO:0000256" key="2">
    <source>
        <dbReference type="HAMAP-Rule" id="MF_00634"/>
    </source>
</evidence>
<dbReference type="EMBL" id="CP036432">
    <property type="protein sequence ID" value="QDV86777.1"/>
    <property type="molecule type" value="Genomic_DNA"/>
</dbReference>
<gene>
    <name evidence="3" type="ORF">TBK1r_57970</name>
</gene>
<dbReference type="Proteomes" id="UP000318081">
    <property type="component" value="Chromosome"/>
</dbReference>
<evidence type="ECO:0000313" key="3">
    <source>
        <dbReference type="EMBL" id="QDV86777.1"/>
    </source>
</evidence>
<evidence type="ECO:0000313" key="4">
    <source>
        <dbReference type="Proteomes" id="UP000318081"/>
    </source>
</evidence>
<dbReference type="SMART" id="SM01152">
    <property type="entry name" value="DUF167"/>
    <property type="match status" value="1"/>
</dbReference>
<accession>A0ABX5XZ31</accession>
<dbReference type="RefSeq" id="WP_419580465.1">
    <property type="nucleotide sequence ID" value="NZ_CP036432.1"/>
</dbReference>
<dbReference type="InterPro" id="IPR003746">
    <property type="entry name" value="DUF167"/>
</dbReference>
<name>A0ABX5XZ31_9BACT</name>
<comment type="similarity">
    <text evidence="1 2">Belongs to the UPF0235 family.</text>
</comment>
<dbReference type="Pfam" id="PF02594">
    <property type="entry name" value="DUF167"/>
    <property type="match status" value="1"/>
</dbReference>
<dbReference type="Gene3D" id="3.30.1200.10">
    <property type="entry name" value="YggU-like"/>
    <property type="match status" value="1"/>
</dbReference>
<sequence>MNEQLDYKQIDAETLRFHVRVTPGAKKAGVGGTHDGALKVAVHTAPENGKANQAVIKAIAKQLGISKSRVVILAGQTARVKSIEINGLAAAEAIERLTALASSPLQ</sequence>
<dbReference type="PANTHER" id="PTHR13420">
    <property type="entry name" value="UPF0235 PROTEIN C15ORF40"/>
    <property type="match status" value="1"/>
</dbReference>
<dbReference type="HAMAP" id="MF_00634">
    <property type="entry name" value="UPF0235"/>
    <property type="match status" value="1"/>
</dbReference>
<dbReference type="InterPro" id="IPR036591">
    <property type="entry name" value="YggU-like_sf"/>
</dbReference>
<keyword evidence="4" id="KW-1185">Reference proteome</keyword>
<proteinExistence type="inferred from homology"/>
<dbReference type="NCBIfam" id="TIGR00251">
    <property type="entry name" value="DUF167 family protein"/>
    <property type="match status" value="1"/>
</dbReference>
<dbReference type="PANTHER" id="PTHR13420:SF7">
    <property type="entry name" value="UPF0235 PROTEIN C15ORF40"/>
    <property type="match status" value="1"/>
</dbReference>